<dbReference type="Proteomes" id="UP000186015">
    <property type="component" value="Unassembled WGS sequence"/>
</dbReference>
<evidence type="ECO:0000313" key="3">
    <source>
        <dbReference type="Proteomes" id="UP000186015"/>
    </source>
</evidence>
<dbReference type="Pfam" id="PF12697">
    <property type="entry name" value="Abhydrolase_6"/>
    <property type="match status" value="1"/>
</dbReference>
<dbReference type="InterPro" id="IPR029058">
    <property type="entry name" value="AB_hydrolase_fold"/>
</dbReference>
<dbReference type="Gene3D" id="3.40.50.1820">
    <property type="entry name" value="alpha/beta hydrolase"/>
    <property type="match status" value="1"/>
</dbReference>
<reference evidence="2 3" key="1">
    <citation type="submission" date="2016-10" db="EMBL/GenBank/DDBJ databases">
        <authorList>
            <person name="de Groot N.N."/>
        </authorList>
    </citation>
    <scope>NUCLEOTIDE SEQUENCE [LARGE SCALE GENOMIC DNA]</scope>
    <source>
        <strain evidence="2 3">KH2T6</strain>
    </source>
</reference>
<dbReference type="SUPFAM" id="SSF53474">
    <property type="entry name" value="alpha/beta-Hydrolases"/>
    <property type="match status" value="1"/>
</dbReference>
<feature type="domain" description="AB hydrolase-1" evidence="1">
    <location>
        <begin position="13"/>
        <end position="158"/>
    </location>
</feature>
<organism evidence="2 3">
    <name type="scientific">Ruminococcus albus</name>
    <dbReference type="NCBI Taxonomy" id="1264"/>
    <lineage>
        <taxon>Bacteria</taxon>
        <taxon>Bacillati</taxon>
        <taxon>Bacillota</taxon>
        <taxon>Clostridia</taxon>
        <taxon>Eubacteriales</taxon>
        <taxon>Oscillospiraceae</taxon>
        <taxon>Ruminococcus</taxon>
    </lineage>
</organism>
<dbReference type="RefSeq" id="WP_074834053.1">
    <property type="nucleotide sequence ID" value="NZ_FOAT01000010.1"/>
</dbReference>
<proteinExistence type="predicted"/>
<dbReference type="InterPro" id="IPR050266">
    <property type="entry name" value="AB_hydrolase_sf"/>
</dbReference>
<gene>
    <name evidence="2" type="ORF">SAMN05216469_110118</name>
</gene>
<evidence type="ECO:0000259" key="1">
    <source>
        <dbReference type="Pfam" id="PF12697"/>
    </source>
</evidence>
<dbReference type="PANTHER" id="PTHR43798">
    <property type="entry name" value="MONOACYLGLYCEROL LIPASE"/>
    <property type="match status" value="1"/>
</dbReference>
<evidence type="ECO:0000313" key="2">
    <source>
        <dbReference type="EMBL" id="SEL05960.1"/>
    </source>
</evidence>
<protein>
    <submittedName>
        <fullName evidence="2">Pimeloyl-ACP methyl ester carboxylesterase</fullName>
    </submittedName>
</protein>
<dbReference type="EMBL" id="FOAT01000010">
    <property type="protein sequence ID" value="SEL05960.1"/>
    <property type="molecule type" value="Genomic_DNA"/>
</dbReference>
<name>A0A1H7M3V6_RUMAL</name>
<accession>A0A1H7M3V6</accession>
<dbReference type="AlphaFoldDB" id="A0A1H7M3V6"/>
<dbReference type="InterPro" id="IPR000073">
    <property type="entry name" value="AB_hydrolase_1"/>
</dbReference>
<dbReference type="OrthoDB" id="1643507at2"/>
<sequence length="249" mass="28469">MIHSFGSNDSPVIVLVHGMMTPWQVWTDQIKQFSRDYHVIVPELSDHTVDRPTRFISIEDEAKNIVKALHDMDIDKVSVLCGMSLGGAIAFEMLKSGSIGIDDLVLDGAPLMPMPKIAEKIMAMNYITILKKTKRRDKKTLDRCRRDFLPERFIDGFLKVSDIMEEDTAKNAMRSVCSRSIPADMDVHSRILFIHGTKANESISQKSAERLKKLYPETEVLCYKGDPHVYKAIRQTDVWIRDVENFLQK</sequence>